<keyword evidence="1" id="KW-0597">Phosphoprotein</keyword>
<feature type="domain" description="CheW-like" evidence="3">
    <location>
        <begin position="19"/>
        <end position="160"/>
    </location>
</feature>
<evidence type="ECO:0000256" key="1">
    <source>
        <dbReference type="PROSITE-ProRule" id="PRU00169"/>
    </source>
</evidence>
<dbReference type="InterPro" id="IPR024181">
    <property type="entry name" value="Chemotax_regulator_CheV"/>
</dbReference>
<dbReference type="InterPro" id="IPR011006">
    <property type="entry name" value="CheY-like_superfamily"/>
</dbReference>
<dbReference type="RefSeq" id="WP_328985520.1">
    <property type="nucleotide sequence ID" value="NZ_CP121472.1"/>
</dbReference>
<dbReference type="Proteomes" id="UP001432180">
    <property type="component" value="Chromosome"/>
</dbReference>
<gene>
    <name evidence="4" type="primary">cheV_2</name>
    <name evidence="4" type="ORF">Thiowin_04912</name>
</gene>
<evidence type="ECO:0000313" key="4">
    <source>
        <dbReference type="EMBL" id="WPL19768.1"/>
    </source>
</evidence>
<evidence type="ECO:0000259" key="3">
    <source>
        <dbReference type="PROSITE" id="PS50851"/>
    </source>
</evidence>
<dbReference type="PANTHER" id="PTHR47233:SF3">
    <property type="entry name" value="CHEMOTAXIS PROTEIN CHEV"/>
    <property type="match status" value="1"/>
</dbReference>
<feature type="modified residue" description="4-aspartylphosphate" evidence="1">
    <location>
        <position position="240"/>
    </location>
</feature>
<dbReference type="Pfam" id="PF01584">
    <property type="entry name" value="CheW"/>
    <property type="match status" value="1"/>
</dbReference>
<dbReference type="InterPro" id="IPR002545">
    <property type="entry name" value="CheW-lke_dom"/>
</dbReference>
<proteinExistence type="predicted"/>
<name>A0ABZ0SHQ2_9GAMM</name>
<evidence type="ECO:0000259" key="2">
    <source>
        <dbReference type="PROSITE" id="PS50110"/>
    </source>
</evidence>
<sequence>MSQFIDDIDQRTQMVGQNRMELLLFHLGSTQSFGINVFKVREVIAKPELRQLPGSAAIVCGVANIRGKTVSIIDLARAIGFGAQKIAPDQDAKVIVTEFNRSVQGFWVSDVDRIVNVSWEKVKPPPRGTERESFLVAVTEIDSRWVEIIDVERVFVQVNPLTREISSELKHQAEKIQGGGGVRVLVVDDSMVARRQIERSVADLGFAVEARSDGHAALEYLEALDPSQPVREQIALVISDIEMPRMDGYTLTRKIRENKHLSALNVILHSSLSGQFNADLVKRAGADHFLPKFDPDELAAAVLKYTRDQQTHEA</sequence>
<keyword evidence="5" id="KW-1185">Reference proteome</keyword>
<dbReference type="InterPro" id="IPR036061">
    <property type="entry name" value="CheW-like_dom_sf"/>
</dbReference>
<dbReference type="Gene3D" id="2.30.30.40">
    <property type="entry name" value="SH3 Domains"/>
    <property type="match status" value="1"/>
</dbReference>
<protein>
    <submittedName>
        <fullName evidence="4">Chemotaxis protein CheV</fullName>
    </submittedName>
</protein>
<dbReference type="PROSITE" id="PS50110">
    <property type="entry name" value="RESPONSE_REGULATORY"/>
    <property type="match status" value="1"/>
</dbReference>
<evidence type="ECO:0000313" key="5">
    <source>
        <dbReference type="Proteomes" id="UP001432180"/>
    </source>
</evidence>
<dbReference type="InterPro" id="IPR001789">
    <property type="entry name" value="Sig_transdc_resp-reg_receiver"/>
</dbReference>
<dbReference type="Gene3D" id="2.40.50.180">
    <property type="entry name" value="CheA-289, Domain 4"/>
    <property type="match status" value="1"/>
</dbReference>
<dbReference type="Pfam" id="PF00072">
    <property type="entry name" value="Response_reg"/>
    <property type="match status" value="1"/>
</dbReference>
<dbReference type="SMART" id="SM00448">
    <property type="entry name" value="REC"/>
    <property type="match status" value="1"/>
</dbReference>
<reference evidence="4 5" key="1">
    <citation type="journal article" date="2023" name="Microorganisms">
        <title>Thiorhodovibrio frisius and Trv. litoralis spp. nov., Two Novel Members from a Clade of Fastidious Purple Sulfur Bacteria That Exhibit Unique Red-Shifted Light-Harvesting Capabilities.</title>
        <authorList>
            <person name="Methner A."/>
            <person name="Kuzyk S.B."/>
            <person name="Petersen J."/>
            <person name="Bauer S."/>
            <person name="Brinkmann H."/>
            <person name="Sichau K."/>
            <person name="Wanner G."/>
            <person name="Wolf J."/>
            <person name="Neumann-Schaal M."/>
            <person name="Henke P."/>
            <person name="Tank M."/>
            <person name="Sproer C."/>
            <person name="Bunk B."/>
            <person name="Overmann J."/>
        </authorList>
    </citation>
    <scope>NUCLEOTIDE SEQUENCE [LARGE SCALE GENOMIC DNA]</scope>
    <source>
        <strain evidence="4 5">DSM 6702</strain>
    </source>
</reference>
<dbReference type="PANTHER" id="PTHR47233">
    <property type="entry name" value="CHEMOTAXIS PROTEIN CHEV"/>
    <property type="match status" value="1"/>
</dbReference>
<dbReference type="Gene3D" id="3.40.50.2300">
    <property type="match status" value="1"/>
</dbReference>
<accession>A0ABZ0SHQ2</accession>
<dbReference type="SUPFAM" id="SSF52172">
    <property type="entry name" value="CheY-like"/>
    <property type="match status" value="1"/>
</dbReference>
<organism evidence="4 5">
    <name type="scientific">Thiorhodovibrio winogradskyi</name>
    <dbReference type="NCBI Taxonomy" id="77007"/>
    <lineage>
        <taxon>Bacteria</taxon>
        <taxon>Pseudomonadati</taxon>
        <taxon>Pseudomonadota</taxon>
        <taxon>Gammaproteobacteria</taxon>
        <taxon>Chromatiales</taxon>
        <taxon>Chromatiaceae</taxon>
        <taxon>Thiorhodovibrio</taxon>
    </lineage>
</organism>
<dbReference type="EMBL" id="CP121472">
    <property type="protein sequence ID" value="WPL19768.1"/>
    <property type="molecule type" value="Genomic_DNA"/>
</dbReference>
<dbReference type="PIRSF" id="PIRSF002867">
    <property type="entry name" value="CheV"/>
    <property type="match status" value="1"/>
</dbReference>
<dbReference type="SUPFAM" id="SSF50341">
    <property type="entry name" value="CheW-like"/>
    <property type="match status" value="1"/>
</dbReference>
<feature type="domain" description="Response regulatory" evidence="2">
    <location>
        <begin position="183"/>
        <end position="307"/>
    </location>
</feature>
<dbReference type="SMART" id="SM00260">
    <property type="entry name" value="CheW"/>
    <property type="match status" value="1"/>
</dbReference>
<dbReference type="PROSITE" id="PS50851">
    <property type="entry name" value="CHEW"/>
    <property type="match status" value="1"/>
</dbReference>